<dbReference type="FunFam" id="2.60.40.780:FF:000001">
    <property type="entry name" value="von Hippel-Lindau disease tumor suppressor"/>
    <property type="match status" value="1"/>
</dbReference>
<feature type="chain" id="PRO_5008580342" description="von Hippel-Lindau disease tumour suppressor beta domain-containing protein" evidence="2">
    <location>
        <begin position="24"/>
        <end position="145"/>
    </location>
</feature>
<dbReference type="EMBL" id="GEDC01025512">
    <property type="protein sequence ID" value="JAS11786.1"/>
    <property type="molecule type" value="Transcribed_RNA"/>
</dbReference>
<protein>
    <recommendedName>
        <fullName evidence="3">von Hippel-Lindau disease tumour suppressor beta domain-containing protein</fullName>
    </recommendedName>
</protein>
<keyword evidence="2" id="KW-0732">Signal</keyword>
<feature type="signal peptide" evidence="2">
    <location>
        <begin position="1"/>
        <end position="23"/>
    </location>
</feature>
<evidence type="ECO:0000256" key="2">
    <source>
        <dbReference type="SAM" id="SignalP"/>
    </source>
</evidence>
<dbReference type="CDD" id="cd05468">
    <property type="entry name" value="pVHL"/>
    <property type="match status" value="1"/>
</dbReference>
<dbReference type="InterPro" id="IPR036208">
    <property type="entry name" value="VHL_sf"/>
</dbReference>
<comment type="similarity">
    <text evidence="1">Belongs to the VHL family.</text>
</comment>
<dbReference type="Pfam" id="PF01847">
    <property type="entry name" value="VHL"/>
    <property type="match status" value="1"/>
</dbReference>
<dbReference type="SUPFAM" id="SSF49468">
    <property type="entry name" value="VHL"/>
    <property type="match status" value="1"/>
</dbReference>
<dbReference type="InterPro" id="IPR037140">
    <property type="entry name" value="VHL_beta_dom_sf"/>
</dbReference>
<accession>A0A1B6CEA8</accession>
<proteinExistence type="inferred from homology"/>
<evidence type="ECO:0000259" key="3">
    <source>
        <dbReference type="Pfam" id="PF01847"/>
    </source>
</evidence>
<gene>
    <name evidence="4" type="ORF">g.34668</name>
</gene>
<name>A0A1B6CEA8_9HEMI</name>
<sequence>MRNLTCVLAVVALCTFANLKADAQSTTLKSQASTEKVLVRFSNLSNRRASVIWMDYNGYPQVYKTLEPYEILDAFTYRTHPWVFQDARTTERLLANKQYVFYPETRSRSDSGLNNVIYTDRGEYRTLVTITEPRSCCASCSTTTY</sequence>
<dbReference type="InterPro" id="IPR024053">
    <property type="entry name" value="VHL_beta_dom"/>
</dbReference>
<feature type="domain" description="von Hippel-Lindau disease tumour suppressor beta" evidence="3">
    <location>
        <begin position="29"/>
        <end position="105"/>
    </location>
</feature>
<dbReference type="Gene3D" id="2.60.40.780">
    <property type="entry name" value="von Hippel-Lindau disease tumour suppressor, beta domain"/>
    <property type="match status" value="1"/>
</dbReference>
<dbReference type="AlphaFoldDB" id="A0A1B6CEA8"/>
<organism evidence="4">
    <name type="scientific">Clastoptera arizonana</name>
    <name type="common">Arizona spittle bug</name>
    <dbReference type="NCBI Taxonomy" id="38151"/>
    <lineage>
        <taxon>Eukaryota</taxon>
        <taxon>Metazoa</taxon>
        <taxon>Ecdysozoa</taxon>
        <taxon>Arthropoda</taxon>
        <taxon>Hexapoda</taxon>
        <taxon>Insecta</taxon>
        <taxon>Pterygota</taxon>
        <taxon>Neoptera</taxon>
        <taxon>Paraneoptera</taxon>
        <taxon>Hemiptera</taxon>
        <taxon>Auchenorrhyncha</taxon>
        <taxon>Cercopoidea</taxon>
        <taxon>Clastopteridae</taxon>
        <taxon>Clastoptera</taxon>
    </lineage>
</organism>
<dbReference type="InterPro" id="IPR022772">
    <property type="entry name" value="VHL_tumour_suppress_b/a_dom"/>
</dbReference>
<reference evidence="4" key="1">
    <citation type="submission" date="2015-12" db="EMBL/GenBank/DDBJ databases">
        <title>De novo transcriptome assembly of four potential Pierce s Disease insect vectors from Arizona vineyards.</title>
        <authorList>
            <person name="Tassone E.E."/>
        </authorList>
    </citation>
    <scope>NUCLEOTIDE SEQUENCE</scope>
</reference>
<evidence type="ECO:0000313" key="4">
    <source>
        <dbReference type="EMBL" id="JAS11786.1"/>
    </source>
</evidence>
<evidence type="ECO:0000256" key="1">
    <source>
        <dbReference type="ARBA" id="ARBA00010057"/>
    </source>
</evidence>